<dbReference type="Gene3D" id="1.10.1040.10">
    <property type="entry name" value="N-(1-d-carboxylethyl)-l-norvaline Dehydrogenase, domain 2"/>
    <property type="match status" value="1"/>
</dbReference>
<dbReference type="EMBL" id="JANBOH010000122">
    <property type="protein sequence ID" value="KAJ1645132.1"/>
    <property type="molecule type" value="Genomic_DNA"/>
</dbReference>
<dbReference type="GO" id="GO:0046872">
    <property type="term" value="F:metal ion binding"/>
    <property type="evidence" value="ECO:0007669"/>
    <property type="project" value="UniProtKB-KW"/>
</dbReference>
<keyword evidence="4" id="KW-0408">Iron</keyword>
<organism evidence="5 6">
    <name type="scientific">Coemansia asiatica</name>
    <dbReference type="NCBI Taxonomy" id="1052880"/>
    <lineage>
        <taxon>Eukaryota</taxon>
        <taxon>Fungi</taxon>
        <taxon>Fungi incertae sedis</taxon>
        <taxon>Zoopagomycota</taxon>
        <taxon>Kickxellomycotina</taxon>
        <taxon>Kickxellomycetes</taxon>
        <taxon>Kickxellales</taxon>
        <taxon>Kickxellaceae</taxon>
        <taxon>Coemansia</taxon>
    </lineage>
</organism>
<dbReference type="PANTHER" id="PTHR20883:SF15">
    <property type="entry name" value="PHYTANOYL-COA DIOXYGENASE DOMAIN-CONTAINING PROTEIN 1"/>
    <property type="match status" value="1"/>
</dbReference>
<dbReference type="InterPro" id="IPR008927">
    <property type="entry name" value="6-PGluconate_DH-like_C_sf"/>
</dbReference>
<comment type="cofactor">
    <cofactor evidence="1">
        <name>Fe cation</name>
        <dbReference type="ChEBI" id="CHEBI:24875"/>
    </cofactor>
</comment>
<evidence type="ECO:0008006" key="7">
    <source>
        <dbReference type="Google" id="ProtNLM"/>
    </source>
</evidence>
<evidence type="ECO:0000256" key="3">
    <source>
        <dbReference type="ARBA" id="ARBA00022723"/>
    </source>
</evidence>
<evidence type="ECO:0000313" key="6">
    <source>
        <dbReference type="Proteomes" id="UP001145021"/>
    </source>
</evidence>
<accession>A0A9W7XLH3</accession>
<dbReference type="InterPro" id="IPR008775">
    <property type="entry name" value="Phytyl_CoA_dOase-like"/>
</dbReference>
<keyword evidence="6" id="KW-1185">Reference proteome</keyword>
<name>A0A9W7XLH3_9FUNG</name>
<dbReference type="AlphaFoldDB" id="A0A9W7XLH3"/>
<dbReference type="Gene3D" id="2.60.120.620">
    <property type="entry name" value="q2cbj1_9rhob like domain"/>
    <property type="match status" value="1"/>
</dbReference>
<dbReference type="SUPFAM" id="SSF51197">
    <property type="entry name" value="Clavaminate synthase-like"/>
    <property type="match status" value="1"/>
</dbReference>
<evidence type="ECO:0000313" key="5">
    <source>
        <dbReference type="EMBL" id="KAJ1645132.1"/>
    </source>
</evidence>
<proteinExistence type="inferred from homology"/>
<protein>
    <recommendedName>
        <fullName evidence="7">Phytanoyl-CoA dioxygenase</fullName>
    </recommendedName>
</protein>
<evidence type="ECO:0000256" key="2">
    <source>
        <dbReference type="ARBA" id="ARBA00005830"/>
    </source>
</evidence>
<dbReference type="PANTHER" id="PTHR20883">
    <property type="entry name" value="PHYTANOYL-COA DIOXYGENASE DOMAIN CONTAINING 1"/>
    <property type="match status" value="1"/>
</dbReference>
<comment type="similarity">
    <text evidence="2">Belongs to the PhyH family.</text>
</comment>
<reference evidence="5" key="1">
    <citation type="submission" date="2022-07" db="EMBL/GenBank/DDBJ databases">
        <title>Phylogenomic reconstructions and comparative analyses of Kickxellomycotina fungi.</title>
        <authorList>
            <person name="Reynolds N.K."/>
            <person name="Stajich J.E."/>
            <person name="Barry K."/>
            <person name="Grigoriev I.V."/>
            <person name="Crous P."/>
            <person name="Smith M.E."/>
        </authorList>
    </citation>
    <scope>NUCLEOTIDE SEQUENCE</scope>
    <source>
        <strain evidence="5">NBRC 105413</strain>
    </source>
</reference>
<dbReference type="Proteomes" id="UP001145021">
    <property type="component" value="Unassembled WGS sequence"/>
</dbReference>
<comment type="caution">
    <text evidence="5">The sequence shown here is derived from an EMBL/GenBank/DDBJ whole genome shotgun (WGS) entry which is preliminary data.</text>
</comment>
<dbReference type="SUPFAM" id="SSF48179">
    <property type="entry name" value="6-phosphogluconate dehydrogenase C-terminal domain-like"/>
    <property type="match status" value="1"/>
</dbReference>
<dbReference type="Pfam" id="PF05721">
    <property type="entry name" value="PhyH"/>
    <property type="match status" value="1"/>
</dbReference>
<sequence>MTNNSSGNCFSKEHLQEFERDGCTVIRDFLSIEQVAALRTRTSELLDCFDPSTHPLTTFETGTNKDKHIGDKYFFDSSDKMSYFLDEDAAKKGGTLIVDKQRAVNKIGHGIHICEPLFAQLTHSDRVKEIVKTMGFQDPRVLQSMVIFKQPRTGGAVPLHQDSSFLFTQPPSACGFWIALEDCTVTNGCLEVIRGSHKYTPVTRRFVRKSDATVPDGTMFVSIDPVFSLFPPIRDNGQTPNPVSFMSDAKQAADDCEPLEVSAGSLVLIHGQLLHRSSHNYSDKSRWIYTFHIIDGTYDYDKHNWLQMPADKELTKLKTVEDNGEASKTQVGFTVPGGMKDIGYAIDVAKDVDMRLPIAELAYDHLQWVMDNGDPNWDWSSLAFALRKEAQK</sequence>
<dbReference type="InterPro" id="IPR013328">
    <property type="entry name" value="6PGD_dom2"/>
</dbReference>
<evidence type="ECO:0000256" key="4">
    <source>
        <dbReference type="ARBA" id="ARBA00023004"/>
    </source>
</evidence>
<gene>
    <name evidence="5" type="ORF">LPJ64_003239</name>
</gene>
<keyword evidence="3" id="KW-0479">Metal-binding</keyword>
<evidence type="ECO:0000256" key="1">
    <source>
        <dbReference type="ARBA" id="ARBA00001962"/>
    </source>
</evidence>